<proteinExistence type="predicted"/>
<name>A0A1C3E5E3_9PLAN</name>
<protein>
    <submittedName>
        <fullName evidence="1">Uncharacterized protein</fullName>
    </submittedName>
</protein>
<reference evidence="1 2" key="1">
    <citation type="submission" date="2016-05" db="EMBL/GenBank/DDBJ databases">
        <title>Genomic and physiological characterization of Planctopirus sp. isolated from fresh water lake.</title>
        <authorList>
            <person name="Subhash Y."/>
            <person name="Ramana C."/>
        </authorList>
    </citation>
    <scope>NUCLEOTIDE SEQUENCE [LARGE SCALE GENOMIC DNA]</scope>
    <source>
        <strain evidence="1 2">JC280</strain>
    </source>
</reference>
<sequence length="90" mass="9783">MPGSLHRMVRQLLSHLNNKWNGVTGHMGAKTTTEPAAIKTDVTTATTVTLRRVQVELTAHQSNTPNPSIAKTAMNAITPYFSVPKNVLMS</sequence>
<gene>
    <name evidence="1" type="ORF">A6X21_12205</name>
</gene>
<organism evidence="1 2">
    <name type="scientific">Planctopirus hydrillae</name>
    <dbReference type="NCBI Taxonomy" id="1841610"/>
    <lineage>
        <taxon>Bacteria</taxon>
        <taxon>Pseudomonadati</taxon>
        <taxon>Planctomycetota</taxon>
        <taxon>Planctomycetia</taxon>
        <taxon>Planctomycetales</taxon>
        <taxon>Planctomycetaceae</taxon>
        <taxon>Planctopirus</taxon>
    </lineage>
</organism>
<dbReference type="Proteomes" id="UP000094828">
    <property type="component" value="Unassembled WGS sequence"/>
</dbReference>
<comment type="caution">
    <text evidence="1">The sequence shown here is derived from an EMBL/GenBank/DDBJ whole genome shotgun (WGS) entry which is preliminary data.</text>
</comment>
<evidence type="ECO:0000313" key="2">
    <source>
        <dbReference type="Proteomes" id="UP000094828"/>
    </source>
</evidence>
<evidence type="ECO:0000313" key="1">
    <source>
        <dbReference type="EMBL" id="ODA28475.1"/>
    </source>
</evidence>
<accession>A0A1C3E5E3</accession>
<dbReference type="EMBL" id="LYDR01000152">
    <property type="protein sequence ID" value="ODA28475.1"/>
    <property type="molecule type" value="Genomic_DNA"/>
</dbReference>
<dbReference type="AlphaFoldDB" id="A0A1C3E5E3"/>
<keyword evidence="2" id="KW-1185">Reference proteome</keyword>